<dbReference type="InterPro" id="IPR007941">
    <property type="entry name" value="DUF726"/>
</dbReference>
<gene>
    <name evidence="7" type="ORF">BZ3500_MVSOF-1268-A1-R1_CHR11-3G03590</name>
</gene>
<comment type="subcellular location">
    <subcellularLocation>
        <location evidence="1">Membrane</location>
        <topology evidence="1">Multi-pass membrane protein</topology>
    </subcellularLocation>
</comment>
<keyword evidence="2 6" id="KW-0812">Transmembrane</keyword>
<feature type="region of interest" description="Disordered" evidence="5">
    <location>
        <begin position="70"/>
        <end position="102"/>
    </location>
</feature>
<feature type="transmembrane region" description="Helical" evidence="6">
    <location>
        <begin position="328"/>
        <end position="361"/>
    </location>
</feature>
<evidence type="ECO:0000256" key="6">
    <source>
        <dbReference type="SAM" id="Phobius"/>
    </source>
</evidence>
<reference evidence="8" key="1">
    <citation type="submission" date="2016-10" db="EMBL/GenBank/DDBJ databases">
        <authorList>
            <person name="Jeantristanb JTB J.-T."/>
            <person name="Ricardo R."/>
        </authorList>
    </citation>
    <scope>NUCLEOTIDE SEQUENCE [LARGE SCALE GENOMIC DNA]</scope>
</reference>
<dbReference type="Proteomes" id="UP000249723">
    <property type="component" value="Unassembled WGS sequence"/>
</dbReference>
<dbReference type="AlphaFoldDB" id="A0A2X0KMU1"/>
<evidence type="ECO:0000256" key="4">
    <source>
        <dbReference type="ARBA" id="ARBA00023136"/>
    </source>
</evidence>
<protein>
    <submittedName>
        <fullName evidence="7">BZ3500_MvSof-1268-A1-R1_Chr11-3g03590 protein</fullName>
    </submittedName>
</protein>
<dbReference type="PANTHER" id="PTHR17920:SF23">
    <property type="entry name" value="DUF726-DOMAIN-CONTAINING PROTEIN"/>
    <property type="match status" value="1"/>
</dbReference>
<dbReference type="EMBL" id="FMWP01000060">
    <property type="protein sequence ID" value="SCZ95082.1"/>
    <property type="molecule type" value="Genomic_DNA"/>
</dbReference>
<feature type="compositionally biased region" description="Low complexity" evidence="5">
    <location>
        <begin position="195"/>
        <end position="211"/>
    </location>
</feature>
<dbReference type="OrthoDB" id="277931at2759"/>
<dbReference type="PANTHER" id="PTHR17920">
    <property type="entry name" value="TRANSMEMBRANE AND COILED-COIL DOMAIN-CONTAINING PROTEIN 4 TMCO4"/>
    <property type="match status" value="1"/>
</dbReference>
<feature type="region of interest" description="Disordered" evidence="5">
    <location>
        <begin position="189"/>
        <end position="216"/>
    </location>
</feature>
<evidence type="ECO:0000313" key="7">
    <source>
        <dbReference type="EMBL" id="SCZ95082.1"/>
    </source>
</evidence>
<feature type="region of interest" description="Disordered" evidence="5">
    <location>
        <begin position="264"/>
        <end position="285"/>
    </location>
</feature>
<keyword evidence="4 6" id="KW-0472">Membrane</keyword>
<evidence type="ECO:0000256" key="5">
    <source>
        <dbReference type="SAM" id="MobiDB-lite"/>
    </source>
</evidence>
<proteinExistence type="predicted"/>
<feature type="region of interest" description="Disordered" evidence="5">
    <location>
        <begin position="1"/>
        <end position="29"/>
    </location>
</feature>
<keyword evidence="3 6" id="KW-1133">Transmembrane helix</keyword>
<accession>A0A2X0KMU1</accession>
<dbReference type="STRING" id="289078.A0A2X0KMU1"/>
<sequence length="654" mass="70137">MNGSSKPLPLPPSSGSTSESKAVPGSTDDIKLSSRASQFDAHDSLLVCIAAKLATTYCLSHRYTQKLSLSDATNETNSQDDNEAVTDGGTRQPESAKKELDSEQVRANQLMRATIADATGWLLDITRQFNVDLNVLPDTPPEEEDGHAQELDQAFRSADSKATEEKARNVAFELVLVSVGLGEHAREELKNKTKSTASSWFSSSSSNRGSSEVPEPNLHYTALSRTLVVRTCQLLAIGEDEVVNAERVISQALYFELQAKQQAKEKGKDGSTTPGGSQEWDQAAQTYRKEQAGRTSALKWGATAAGFVAGGAIIGLTGGLAAPAVAPLLAGTLGISIFAGSGGIILIGTLLGLGGGGLAGYRTHRRMEGLKEVTFEPIVEADVPTIPSLTASSDLPVRSHVSFTVVASGFLLDLNDSTLPWLPAYHRSPTDTYALKVDPQAFLEAGRNYSSWVRDKLVTLGGTEVIKHTALAAVYAGVALPMSIYSGATMVLDSDFTRCREKAKKAGILLAEILEKRVQGTRPVRLMGYGPGATVIFRCLIELHKRSLGDLVYDVILIGLPESPNRISWAAARSVVAHELVNAYSTNDWTLAIHARMYTLSNRVGGLTAVEVEGVRDVEVSDLVQGHLEMREKVDAILKRVRGIKEVGKEGRLG</sequence>
<name>A0A2X0KMU1_9BASI</name>
<evidence type="ECO:0000256" key="3">
    <source>
        <dbReference type="ARBA" id="ARBA00022989"/>
    </source>
</evidence>
<dbReference type="GO" id="GO:0016020">
    <property type="term" value="C:membrane"/>
    <property type="evidence" value="ECO:0007669"/>
    <property type="project" value="UniProtKB-SubCell"/>
</dbReference>
<evidence type="ECO:0000256" key="2">
    <source>
        <dbReference type="ARBA" id="ARBA00022692"/>
    </source>
</evidence>
<evidence type="ECO:0000256" key="1">
    <source>
        <dbReference type="ARBA" id="ARBA00004141"/>
    </source>
</evidence>
<feature type="compositionally biased region" description="Low complexity" evidence="5">
    <location>
        <begin position="1"/>
        <end position="21"/>
    </location>
</feature>
<dbReference type="Pfam" id="PF05277">
    <property type="entry name" value="DUF726"/>
    <property type="match status" value="1"/>
</dbReference>
<feature type="compositionally biased region" description="Polar residues" evidence="5">
    <location>
        <begin position="270"/>
        <end position="285"/>
    </location>
</feature>
<organism evidence="7 8">
    <name type="scientific">Microbotryum saponariae</name>
    <dbReference type="NCBI Taxonomy" id="289078"/>
    <lineage>
        <taxon>Eukaryota</taxon>
        <taxon>Fungi</taxon>
        <taxon>Dikarya</taxon>
        <taxon>Basidiomycota</taxon>
        <taxon>Pucciniomycotina</taxon>
        <taxon>Microbotryomycetes</taxon>
        <taxon>Microbotryales</taxon>
        <taxon>Microbotryaceae</taxon>
        <taxon>Microbotryum</taxon>
    </lineage>
</organism>
<keyword evidence="8" id="KW-1185">Reference proteome</keyword>
<evidence type="ECO:0000313" key="8">
    <source>
        <dbReference type="Proteomes" id="UP000249723"/>
    </source>
</evidence>
<feature type="transmembrane region" description="Helical" evidence="6">
    <location>
        <begin position="297"/>
        <end position="322"/>
    </location>
</feature>